<proteinExistence type="predicted"/>
<dbReference type="AlphaFoldDB" id="A0A1G2D550"/>
<dbReference type="PROSITE" id="PS51257">
    <property type="entry name" value="PROKAR_LIPOPROTEIN"/>
    <property type="match status" value="1"/>
</dbReference>
<evidence type="ECO:0000313" key="1">
    <source>
        <dbReference type="EMBL" id="OGZ07898.1"/>
    </source>
</evidence>
<accession>A0A1G2D550</accession>
<comment type="caution">
    <text evidence="1">The sequence shown here is derived from an EMBL/GenBank/DDBJ whole genome shotgun (WGS) entry which is preliminary data.</text>
</comment>
<reference evidence="1 2" key="1">
    <citation type="journal article" date="2016" name="Nat. Commun.">
        <title>Thousands of microbial genomes shed light on interconnected biogeochemical processes in an aquifer system.</title>
        <authorList>
            <person name="Anantharaman K."/>
            <person name="Brown C.T."/>
            <person name="Hug L.A."/>
            <person name="Sharon I."/>
            <person name="Castelle C.J."/>
            <person name="Probst A.J."/>
            <person name="Thomas B.C."/>
            <person name="Singh A."/>
            <person name="Wilkins M.J."/>
            <person name="Karaoz U."/>
            <person name="Brodie E.L."/>
            <person name="Williams K.H."/>
            <person name="Hubbard S.S."/>
            <person name="Banfield J.F."/>
        </authorList>
    </citation>
    <scope>NUCLEOTIDE SEQUENCE [LARGE SCALE GENOMIC DNA]</scope>
</reference>
<dbReference type="EMBL" id="MHLL01000050">
    <property type="protein sequence ID" value="OGZ07898.1"/>
    <property type="molecule type" value="Genomic_DNA"/>
</dbReference>
<dbReference type="Proteomes" id="UP000177996">
    <property type="component" value="Unassembled WGS sequence"/>
</dbReference>
<name>A0A1G2D550_9BACT</name>
<sequence>MKNVLLLTLLAIGLSACSDYSQKMHSVTIKEEIVEARSVTVREIMFVNNRSGDAVTRVVLNGEAPLAPASMVGYDFHGYHLDIAVGTKAVLEYLLRDNGFNQRYFHRLCVETRGDKKLCAEKD</sequence>
<evidence type="ECO:0000313" key="2">
    <source>
        <dbReference type="Proteomes" id="UP000177996"/>
    </source>
</evidence>
<organism evidence="1 2">
    <name type="scientific">Candidatus Lloydbacteria bacterium RIFCSPHIGHO2_02_FULL_50_13</name>
    <dbReference type="NCBI Taxonomy" id="1798661"/>
    <lineage>
        <taxon>Bacteria</taxon>
        <taxon>Candidatus Lloydiibacteriota</taxon>
    </lineage>
</organism>
<gene>
    <name evidence="1" type="ORF">A3D65_02985</name>
</gene>
<protein>
    <submittedName>
        <fullName evidence="1">Uncharacterized protein</fullName>
    </submittedName>
</protein>